<sequence length="389" mass="44900">MNSFIVTIFLNTLYGLFLCRFKNRREKFVFSKPVAIYCVVVASAFAAFYVRNIYENYINGLLKMRDTVLLYLDMNVGLCLINYVTQWAMTWEVTAFQKTIPIIETLNSFNMDMASIWRIFIVSAIKMWGFPVVVGVVLILQQGRSSLTFSVMRASQTLFPLIVGNQLNNSFFGSVVVAKVVLTACNKELRKVLLEVNMMQTPLQMRLNKPYYRMKRFCELADYLDDLALRYTIAITRSMDYLRLTALSLICSLLINLVGFTVGFFNQYQAIADHFINGKPYDLIYEFTHFVFLLVPFLEIALLARVSNSVVEDTLETGNLLQRFDLQYADVRFRQVVETFWLQQRTIKYKLLPLGVIELNVGLVTKMMSAVTSFLLILIQTDLTLKFSK</sequence>
<dbReference type="Proteomes" id="UP000504634">
    <property type="component" value="Unplaced"/>
</dbReference>
<feature type="transmembrane region" description="Helical" evidence="6">
    <location>
        <begin position="34"/>
        <end position="54"/>
    </location>
</feature>
<name>A0A6J2T0J8_DROLE</name>
<feature type="transmembrane region" description="Helical" evidence="6">
    <location>
        <begin position="241"/>
        <end position="264"/>
    </location>
</feature>
<keyword evidence="4 6" id="KW-1133">Transmembrane helix</keyword>
<dbReference type="GO" id="GO:0050909">
    <property type="term" value="P:sensory perception of taste"/>
    <property type="evidence" value="ECO:0007669"/>
    <property type="project" value="InterPro"/>
</dbReference>
<feature type="transmembrane region" description="Helical" evidence="6">
    <location>
        <begin position="284"/>
        <end position="304"/>
    </location>
</feature>
<evidence type="ECO:0000256" key="3">
    <source>
        <dbReference type="ARBA" id="ARBA00022692"/>
    </source>
</evidence>
<dbReference type="OrthoDB" id="7881975at2759"/>
<dbReference type="GO" id="GO:0005886">
    <property type="term" value="C:plasma membrane"/>
    <property type="evidence" value="ECO:0007669"/>
    <property type="project" value="UniProtKB-SubCell"/>
</dbReference>
<keyword evidence="2 6" id="KW-1003">Cell membrane</keyword>
<reference evidence="8" key="1">
    <citation type="submission" date="2025-08" db="UniProtKB">
        <authorList>
            <consortium name="RefSeq"/>
        </authorList>
    </citation>
    <scope>IDENTIFICATION</scope>
    <source>
        <strain evidence="8">11010-0011.00</strain>
        <tissue evidence="8">Whole body</tissue>
    </source>
</reference>
<gene>
    <name evidence="8" type="primary">LOC115621034</name>
</gene>
<comment type="subcellular location">
    <subcellularLocation>
        <location evidence="1 6">Cell membrane</location>
        <topology evidence="1 6">Multi-pass membrane protein</topology>
    </subcellularLocation>
</comment>
<comment type="similarity">
    <text evidence="6">Belongs to the insect chemoreceptor superfamily. Gustatory receptor (GR) family.</text>
</comment>
<organism evidence="7 8">
    <name type="scientific">Drosophila lebanonensis</name>
    <name type="common">Fruit fly</name>
    <name type="synonym">Scaptodrosophila lebanonensis</name>
    <dbReference type="NCBI Taxonomy" id="7225"/>
    <lineage>
        <taxon>Eukaryota</taxon>
        <taxon>Metazoa</taxon>
        <taxon>Ecdysozoa</taxon>
        <taxon>Arthropoda</taxon>
        <taxon>Hexapoda</taxon>
        <taxon>Insecta</taxon>
        <taxon>Pterygota</taxon>
        <taxon>Neoptera</taxon>
        <taxon>Endopterygota</taxon>
        <taxon>Diptera</taxon>
        <taxon>Brachycera</taxon>
        <taxon>Muscomorpha</taxon>
        <taxon>Ephydroidea</taxon>
        <taxon>Drosophilidae</taxon>
        <taxon>Scaptodrosophila</taxon>
    </lineage>
</organism>
<comment type="caution">
    <text evidence="6">Lacks conserved residue(s) required for the propagation of feature annotation.</text>
</comment>
<evidence type="ECO:0000256" key="1">
    <source>
        <dbReference type="ARBA" id="ARBA00004651"/>
    </source>
</evidence>
<dbReference type="AlphaFoldDB" id="A0A6J2T0J8"/>
<feature type="transmembrane region" description="Helical" evidence="6">
    <location>
        <begin position="116"/>
        <end position="140"/>
    </location>
</feature>
<dbReference type="InterPro" id="IPR013604">
    <property type="entry name" value="7TM_chemorcpt"/>
</dbReference>
<keyword evidence="3 6" id="KW-0812">Transmembrane</keyword>
<evidence type="ECO:0000313" key="8">
    <source>
        <dbReference type="RefSeq" id="XP_030370416.1"/>
    </source>
</evidence>
<keyword evidence="7" id="KW-1185">Reference proteome</keyword>
<evidence type="ECO:0000256" key="6">
    <source>
        <dbReference type="RuleBase" id="RU363108"/>
    </source>
</evidence>
<keyword evidence="6 8" id="KW-0675">Receptor</keyword>
<evidence type="ECO:0000256" key="2">
    <source>
        <dbReference type="ARBA" id="ARBA00022475"/>
    </source>
</evidence>
<dbReference type="GO" id="GO:0007165">
    <property type="term" value="P:signal transduction"/>
    <property type="evidence" value="ECO:0007669"/>
    <property type="project" value="UniProtKB-KW"/>
</dbReference>
<comment type="function">
    <text evidence="6">Gustatory receptor which mediates acceptance or avoidance behavior, depending on its substrates.</text>
</comment>
<dbReference type="CTD" id="117338"/>
<dbReference type="RefSeq" id="XP_030370416.1">
    <property type="nucleotide sequence ID" value="XM_030514556.1"/>
</dbReference>
<keyword evidence="5 6" id="KW-0472">Membrane</keyword>
<dbReference type="GeneID" id="115621034"/>
<accession>A0A6J2T0J8</accession>
<proteinExistence type="inferred from homology"/>
<evidence type="ECO:0000313" key="7">
    <source>
        <dbReference type="Proteomes" id="UP000504634"/>
    </source>
</evidence>
<protein>
    <recommendedName>
        <fullName evidence="6">Gustatory receptor</fullName>
    </recommendedName>
</protein>
<evidence type="ECO:0000256" key="5">
    <source>
        <dbReference type="ARBA" id="ARBA00023136"/>
    </source>
</evidence>
<dbReference type="Pfam" id="PF08395">
    <property type="entry name" value="7tm_7"/>
    <property type="match status" value="1"/>
</dbReference>
<evidence type="ECO:0000256" key="4">
    <source>
        <dbReference type="ARBA" id="ARBA00022989"/>
    </source>
</evidence>
<feature type="transmembrane region" description="Helical" evidence="6">
    <location>
        <begin position="351"/>
        <end position="379"/>
    </location>
</feature>
<keyword evidence="6" id="KW-0807">Transducer</keyword>